<dbReference type="EMBL" id="WHOD01000058">
    <property type="protein sequence ID" value="NOU94587.1"/>
    <property type="molecule type" value="Genomic_DNA"/>
</dbReference>
<dbReference type="AlphaFoldDB" id="A0A972GPT3"/>
<protein>
    <submittedName>
        <fullName evidence="1">Uncharacterized protein</fullName>
    </submittedName>
</protein>
<evidence type="ECO:0000313" key="2">
    <source>
        <dbReference type="Proteomes" id="UP000641588"/>
    </source>
</evidence>
<dbReference type="Proteomes" id="UP000641588">
    <property type="component" value="Unassembled WGS sequence"/>
</dbReference>
<proteinExistence type="predicted"/>
<organism evidence="1 2">
    <name type="scientific">Paenibacillus foliorum</name>
    <dbReference type="NCBI Taxonomy" id="2654974"/>
    <lineage>
        <taxon>Bacteria</taxon>
        <taxon>Bacillati</taxon>
        <taxon>Bacillota</taxon>
        <taxon>Bacilli</taxon>
        <taxon>Bacillales</taxon>
        <taxon>Paenibacillaceae</taxon>
        <taxon>Paenibacillus</taxon>
    </lineage>
</organism>
<keyword evidence="2" id="KW-1185">Reference proteome</keyword>
<evidence type="ECO:0000313" key="1">
    <source>
        <dbReference type="EMBL" id="NOU94587.1"/>
    </source>
</evidence>
<accession>A0A972GPT3</accession>
<sequence length="94" mass="11380">MENCSTDKGGNSDWKKEREEARLMVSMAEPSWYSWPEFDRETDALRPDASPEVVKKYERARKRWQREQLKMWKEELENSFGDGRHYHDVWNLAL</sequence>
<gene>
    <name evidence="1" type="ORF">GC093_15360</name>
</gene>
<dbReference type="RefSeq" id="WP_171652806.1">
    <property type="nucleotide sequence ID" value="NZ_WHOD01000058.1"/>
</dbReference>
<reference evidence="1" key="1">
    <citation type="submission" date="2019-10" db="EMBL/GenBank/DDBJ databases">
        <title>Description of Paenibacillus glebae sp. nov.</title>
        <authorList>
            <person name="Carlier A."/>
            <person name="Qi S."/>
        </authorList>
    </citation>
    <scope>NUCLEOTIDE SEQUENCE</scope>
    <source>
        <strain evidence="1">LMG 31456</strain>
    </source>
</reference>
<comment type="caution">
    <text evidence="1">The sequence shown here is derived from an EMBL/GenBank/DDBJ whole genome shotgun (WGS) entry which is preliminary data.</text>
</comment>
<name>A0A972GPT3_9BACL</name>